<reference evidence="4 5" key="1">
    <citation type="journal article" date="2017" name="Nat. Ecol. Evol.">
        <title>Scallop genome provides insights into evolution of bilaterian karyotype and development.</title>
        <authorList>
            <person name="Wang S."/>
            <person name="Zhang J."/>
            <person name="Jiao W."/>
            <person name="Li J."/>
            <person name="Xun X."/>
            <person name="Sun Y."/>
            <person name="Guo X."/>
            <person name="Huan P."/>
            <person name="Dong B."/>
            <person name="Zhang L."/>
            <person name="Hu X."/>
            <person name="Sun X."/>
            <person name="Wang J."/>
            <person name="Zhao C."/>
            <person name="Wang Y."/>
            <person name="Wang D."/>
            <person name="Huang X."/>
            <person name="Wang R."/>
            <person name="Lv J."/>
            <person name="Li Y."/>
            <person name="Zhang Z."/>
            <person name="Liu B."/>
            <person name="Lu W."/>
            <person name="Hui Y."/>
            <person name="Liang J."/>
            <person name="Zhou Z."/>
            <person name="Hou R."/>
            <person name="Li X."/>
            <person name="Liu Y."/>
            <person name="Li H."/>
            <person name="Ning X."/>
            <person name="Lin Y."/>
            <person name="Zhao L."/>
            <person name="Xing Q."/>
            <person name="Dou J."/>
            <person name="Li Y."/>
            <person name="Mao J."/>
            <person name="Guo H."/>
            <person name="Dou H."/>
            <person name="Li T."/>
            <person name="Mu C."/>
            <person name="Jiang W."/>
            <person name="Fu Q."/>
            <person name="Fu X."/>
            <person name="Miao Y."/>
            <person name="Liu J."/>
            <person name="Yu Q."/>
            <person name="Li R."/>
            <person name="Liao H."/>
            <person name="Li X."/>
            <person name="Kong Y."/>
            <person name="Jiang Z."/>
            <person name="Chourrout D."/>
            <person name="Li R."/>
            <person name="Bao Z."/>
        </authorList>
    </citation>
    <scope>NUCLEOTIDE SEQUENCE [LARGE SCALE GENOMIC DNA]</scope>
    <source>
        <strain evidence="4 5">PY_sf001</strain>
    </source>
</reference>
<comment type="caution">
    <text evidence="4">The sequence shown here is derived from an EMBL/GenBank/DDBJ whole genome shotgun (WGS) entry which is preliminary data.</text>
</comment>
<dbReference type="Gene3D" id="3.40.50.300">
    <property type="entry name" value="P-loop containing nucleotide triphosphate hydrolases"/>
    <property type="match status" value="1"/>
</dbReference>
<feature type="transmembrane region" description="Helical" evidence="2">
    <location>
        <begin position="12"/>
        <end position="34"/>
    </location>
</feature>
<evidence type="ECO:0000256" key="1">
    <source>
        <dbReference type="ARBA" id="ARBA00010236"/>
    </source>
</evidence>
<dbReference type="InterPro" id="IPR000863">
    <property type="entry name" value="Sulfotransferase_dom"/>
</dbReference>
<keyword evidence="5" id="KW-1185">Reference proteome</keyword>
<dbReference type="Proteomes" id="UP000242188">
    <property type="component" value="Unassembled WGS sequence"/>
</dbReference>
<dbReference type="Pfam" id="PF00685">
    <property type="entry name" value="Sulfotransfer_1"/>
    <property type="match status" value="1"/>
</dbReference>
<evidence type="ECO:0000313" key="5">
    <source>
        <dbReference type="Proteomes" id="UP000242188"/>
    </source>
</evidence>
<protein>
    <recommendedName>
        <fullName evidence="3">Sulfotransferase domain-containing protein</fullName>
    </recommendedName>
</protein>
<dbReference type="SUPFAM" id="SSF52540">
    <property type="entry name" value="P-loop containing nucleoside triphosphate hydrolases"/>
    <property type="match status" value="1"/>
</dbReference>
<dbReference type="GO" id="GO:0008146">
    <property type="term" value="F:sulfotransferase activity"/>
    <property type="evidence" value="ECO:0007669"/>
    <property type="project" value="InterPro"/>
</dbReference>
<dbReference type="STRING" id="6573.A0A210QIX4"/>
<sequence length="290" mass="33577">MCWRKRPRRSVLAIITCAATYIAVVNLLAFYSMVRSYNSPVSWIQRYGHMYMGQPDTDNWTCKGLRYSTISLPSTALVSFPGSGNTWIRHVIQQATGMATGSAYTDKSLKRDGFPGEGQTNGSVIAVKTHVWGQEERARYVRAILLIRDPFEALLSEFNRRHGGHKGYAASVNLEKSWYDYILETAGEWYDLYHDWLTFDGPVHVVMYENLRVNPSAEVDRLMKFLGVTLTHKEKFCVMKNYEGNYRRKGKRMPVTEIYTEYMTYMINNYKRKLAQELGHFLNKSEIRIS</sequence>
<accession>A0A210QIX4</accession>
<comment type="similarity">
    <text evidence="1">Belongs to the WSCD family.</text>
</comment>
<organism evidence="4 5">
    <name type="scientific">Mizuhopecten yessoensis</name>
    <name type="common">Japanese scallop</name>
    <name type="synonym">Patinopecten yessoensis</name>
    <dbReference type="NCBI Taxonomy" id="6573"/>
    <lineage>
        <taxon>Eukaryota</taxon>
        <taxon>Metazoa</taxon>
        <taxon>Spiralia</taxon>
        <taxon>Lophotrochozoa</taxon>
        <taxon>Mollusca</taxon>
        <taxon>Bivalvia</taxon>
        <taxon>Autobranchia</taxon>
        <taxon>Pteriomorphia</taxon>
        <taxon>Pectinida</taxon>
        <taxon>Pectinoidea</taxon>
        <taxon>Pectinidae</taxon>
        <taxon>Mizuhopecten</taxon>
    </lineage>
</organism>
<dbReference type="InterPro" id="IPR051589">
    <property type="entry name" value="Sialate-O-sulfotransferase"/>
</dbReference>
<keyword evidence="2" id="KW-0812">Transmembrane</keyword>
<dbReference type="PANTHER" id="PTHR45964">
    <property type="entry name" value="WSCD FAMILY MEMBER CG9164"/>
    <property type="match status" value="1"/>
</dbReference>
<keyword evidence="2" id="KW-0472">Membrane</keyword>
<dbReference type="InterPro" id="IPR027417">
    <property type="entry name" value="P-loop_NTPase"/>
</dbReference>
<dbReference type="AlphaFoldDB" id="A0A210QIX4"/>
<dbReference type="OrthoDB" id="5985073at2759"/>
<proteinExistence type="inferred from homology"/>
<name>A0A210QIX4_MIZYE</name>
<feature type="domain" description="Sulfotransferase" evidence="3">
    <location>
        <begin position="140"/>
        <end position="248"/>
    </location>
</feature>
<evidence type="ECO:0000256" key="2">
    <source>
        <dbReference type="SAM" id="Phobius"/>
    </source>
</evidence>
<evidence type="ECO:0000259" key="3">
    <source>
        <dbReference type="Pfam" id="PF00685"/>
    </source>
</evidence>
<evidence type="ECO:0000313" key="4">
    <source>
        <dbReference type="EMBL" id="OWF48649.1"/>
    </source>
</evidence>
<dbReference type="PANTHER" id="PTHR45964:SF5">
    <property type="entry name" value="WSCD FAMILY MEMBER CG9164"/>
    <property type="match status" value="1"/>
</dbReference>
<gene>
    <name evidence="4" type="ORF">KP79_PYT16189</name>
</gene>
<keyword evidence="2" id="KW-1133">Transmembrane helix</keyword>
<dbReference type="EMBL" id="NEDP02003450">
    <property type="protein sequence ID" value="OWF48649.1"/>
    <property type="molecule type" value="Genomic_DNA"/>
</dbReference>